<dbReference type="InterPro" id="IPR005162">
    <property type="entry name" value="Retrotrans_gag_dom"/>
</dbReference>
<name>A0A5A7UM01_CUCMM</name>
<accession>A0A5A7UM01</accession>
<keyword evidence="1" id="KW-0175">Coiled coil</keyword>
<dbReference type="AlphaFoldDB" id="A0A5A7UM01"/>
<evidence type="ECO:0000313" key="6">
    <source>
        <dbReference type="Proteomes" id="UP000321947"/>
    </source>
</evidence>
<dbReference type="OrthoDB" id="1750196at2759"/>
<organism evidence="3 5">
    <name type="scientific">Cucumis melo var. makuwa</name>
    <name type="common">Oriental melon</name>
    <dbReference type="NCBI Taxonomy" id="1194695"/>
    <lineage>
        <taxon>Eukaryota</taxon>
        <taxon>Viridiplantae</taxon>
        <taxon>Streptophyta</taxon>
        <taxon>Embryophyta</taxon>
        <taxon>Tracheophyta</taxon>
        <taxon>Spermatophyta</taxon>
        <taxon>Magnoliopsida</taxon>
        <taxon>eudicotyledons</taxon>
        <taxon>Gunneridae</taxon>
        <taxon>Pentapetalae</taxon>
        <taxon>rosids</taxon>
        <taxon>fabids</taxon>
        <taxon>Cucurbitales</taxon>
        <taxon>Cucurbitaceae</taxon>
        <taxon>Benincaseae</taxon>
        <taxon>Cucumis</taxon>
    </lineage>
</organism>
<gene>
    <name evidence="4" type="ORF">E5676_scaffold717G00170</name>
    <name evidence="3" type="ORF">E6C27_scaffold222G00910</name>
</gene>
<sequence>MEEKDKDMDKMRQEINNLGERVSKILKLLSMGKGKVVVDTAQSSNPIQDTDDLIYPPGFTSYHMNVLQSQTTQHYVPTNSLYVVPPIGPGIEHLEAQAKIQHMGQNENTPAKQKLDVLEEKLRAIEGTDVYGNIDATQLCLVPGLIIPAKFKVSEFDKFDGSTCPRSHLIIYCRKMAGHINNDKLLVHSFQDSLTGLSSQWYIQLDNAHIHVWKDLADVFLKQYKHNIDMAQDRLDLQRMEKKSSESFKEYAQQWRDMAAEVQPPLTDKEMTSMFMNTLRAPFYERMIGNASTNFFDIIVIGERIEYGIKHGKLAEATTEYGGIKKGTISKRKEGEGRSSGMKLAWTGRCEGAKRSINLWQVTYEKEPTESTGITQSRRCYKPNNLTVPSDGLILEQGRKNEKRNVKEHCKDQDVEMPIIAKDIEYKKQKPHRKVLLDILNKAHVEHYISVEKFSGIIGNITSSNSIVFTDNEIPTEGLGHTKTLHIQVKCKDYVIARVLVDNGSALNIMPKSILLKLLVDMSHIKSSTVVVKAFDGSRREVMGDIELPVKIGPYEVIKPHKSKVEVMTTRIMGGGGYSLNQNLETLLKTPSNDGRFGLGYKPSIYDKIRLQEEKKKKRLAKLEMREFDPSIKFIPELYDIFKSAGISYSSHNSDLKDDLLTKMESLSVAAVAQQTSFEGNTVYACPPDFELNNWDSVDLPTFSRDFQE</sequence>
<evidence type="ECO:0000259" key="2">
    <source>
        <dbReference type="Pfam" id="PF03732"/>
    </source>
</evidence>
<proteinExistence type="predicted"/>
<dbReference type="EMBL" id="SSTD01003916">
    <property type="protein sequence ID" value="TYK24460.1"/>
    <property type="molecule type" value="Genomic_DNA"/>
</dbReference>
<evidence type="ECO:0000313" key="3">
    <source>
        <dbReference type="EMBL" id="KAA0055607.1"/>
    </source>
</evidence>
<dbReference type="Proteomes" id="UP000321393">
    <property type="component" value="Unassembled WGS sequence"/>
</dbReference>
<reference evidence="5 6" key="1">
    <citation type="submission" date="2019-08" db="EMBL/GenBank/DDBJ databases">
        <title>Draft genome sequences of two oriental melons (Cucumis melo L. var makuwa).</title>
        <authorList>
            <person name="Kwon S.-Y."/>
        </authorList>
    </citation>
    <scope>NUCLEOTIDE SEQUENCE [LARGE SCALE GENOMIC DNA]</scope>
    <source>
        <strain evidence="6">cv. Chang Bougi</strain>
        <strain evidence="5">cv. SW 3</strain>
        <tissue evidence="3">Leaf</tissue>
    </source>
</reference>
<protein>
    <submittedName>
        <fullName evidence="3">Gag-pro-like protein</fullName>
    </submittedName>
</protein>
<feature type="domain" description="Retrotransposon gag" evidence="2">
    <location>
        <begin position="192"/>
        <end position="280"/>
    </location>
</feature>
<evidence type="ECO:0000313" key="4">
    <source>
        <dbReference type="EMBL" id="TYK24460.1"/>
    </source>
</evidence>
<dbReference type="PANTHER" id="PTHR32108">
    <property type="entry name" value="DNA-DIRECTED RNA POLYMERASE SUBUNIT ALPHA"/>
    <property type="match status" value="1"/>
</dbReference>
<dbReference type="Proteomes" id="UP000321947">
    <property type="component" value="Unassembled WGS sequence"/>
</dbReference>
<feature type="coiled-coil region" evidence="1">
    <location>
        <begin position="1"/>
        <end position="28"/>
    </location>
</feature>
<dbReference type="EMBL" id="SSTE01008485">
    <property type="protein sequence ID" value="KAA0055607.1"/>
    <property type="molecule type" value="Genomic_DNA"/>
</dbReference>
<dbReference type="Pfam" id="PF03732">
    <property type="entry name" value="Retrotrans_gag"/>
    <property type="match status" value="1"/>
</dbReference>
<evidence type="ECO:0000256" key="1">
    <source>
        <dbReference type="SAM" id="Coils"/>
    </source>
</evidence>
<dbReference type="PANTHER" id="PTHR32108:SF9">
    <property type="entry name" value="REVERSE TRANSCRIPTASE RNASE H-LIKE DOMAIN-CONTAINING PROTEIN"/>
    <property type="match status" value="1"/>
</dbReference>
<evidence type="ECO:0000313" key="5">
    <source>
        <dbReference type="Proteomes" id="UP000321393"/>
    </source>
</evidence>
<comment type="caution">
    <text evidence="3">The sequence shown here is derived from an EMBL/GenBank/DDBJ whole genome shotgun (WGS) entry which is preliminary data.</text>
</comment>